<dbReference type="InterPro" id="IPR015421">
    <property type="entry name" value="PyrdxlP-dep_Trfase_major"/>
</dbReference>
<evidence type="ECO:0000256" key="5">
    <source>
        <dbReference type="ARBA" id="ARBA00047175"/>
    </source>
</evidence>
<dbReference type="Gene3D" id="3.90.1150.10">
    <property type="entry name" value="Aspartate Aminotransferase, domain 1"/>
    <property type="match status" value="1"/>
</dbReference>
<dbReference type="GO" id="GO:0018826">
    <property type="term" value="F:methionine gamma-lyase activity"/>
    <property type="evidence" value="ECO:0007669"/>
    <property type="project" value="UniProtKB-EC"/>
</dbReference>
<name>A0A087ABE5_9BIFI</name>
<dbReference type="AlphaFoldDB" id="A0A087ABE5"/>
<proteinExistence type="inferred from homology"/>
<evidence type="ECO:0000256" key="10">
    <source>
        <dbReference type="RuleBase" id="RU362118"/>
    </source>
</evidence>
<dbReference type="GO" id="GO:0006535">
    <property type="term" value="P:cysteine biosynthetic process from serine"/>
    <property type="evidence" value="ECO:0007669"/>
    <property type="project" value="TreeGrafter"/>
</dbReference>
<reference evidence="11 12" key="1">
    <citation type="submission" date="2014-03" db="EMBL/GenBank/DDBJ databases">
        <title>Genomics of Bifidobacteria.</title>
        <authorList>
            <person name="Ventura M."/>
            <person name="Milani C."/>
            <person name="Lugli G.A."/>
        </authorList>
    </citation>
    <scope>NUCLEOTIDE SEQUENCE [LARGE SCALE GENOMIC DNA]</scope>
    <source>
        <strain evidence="11 12">DSM 23973</strain>
    </source>
</reference>
<dbReference type="GO" id="GO:0047982">
    <property type="term" value="F:homocysteine desulfhydrase activity"/>
    <property type="evidence" value="ECO:0007669"/>
    <property type="project" value="UniProtKB-EC"/>
</dbReference>
<evidence type="ECO:0000313" key="12">
    <source>
        <dbReference type="Proteomes" id="UP000029072"/>
    </source>
</evidence>
<dbReference type="SUPFAM" id="SSF53383">
    <property type="entry name" value="PLP-dependent transferases"/>
    <property type="match status" value="1"/>
</dbReference>
<keyword evidence="3 11" id="KW-0808">Transferase</keyword>
<accession>A0A087ABE5</accession>
<dbReference type="FunFam" id="3.40.640.10:FF:000046">
    <property type="entry name" value="Cystathionine gamma-lyase"/>
    <property type="match status" value="1"/>
</dbReference>
<comment type="catalytic activity">
    <reaction evidence="7">
        <text>L-homocysteine + H2O = 2-oxobutanoate + hydrogen sulfide + NH4(+) + H(+)</text>
        <dbReference type="Rhea" id="RHEA:14501"/>
        <dbReference type="ChEBI" id="CHEBI:15377"/>
        <dbReference type="ChEBI" id="CHEBI:15378"/>
        <dbReference type="ChEBI" id="CHEBI:16763"/>
        <dbReference type="ChEBI" id="CHEBI:28938"/>
        <dbReference type="ChEBI" id="CHEBI:29919"/>
        <dbReference type="ChEBI" id="CHEBI:58199"/>
        <dbReference type="EC" id="4.4.1.2"/>
    </reaction>
    <physiologicalReaction direction="left-to-right" evidence="7">
        <dbReference type="Rhea" id="RHEA:14502"/>
    </physiologicalReaction>
</comment>
<protein>
    <recommendedName>
        <fullName evidence="5">homocysteine desulfhydrase</fullName>
        <ecNumber evidence="5">4.4.1.2</ecNumber>
    </recommendedName>
    <alternativeName>
        <fullName evidence="6">Homocysteine desulfhydrase</fullName>
    </alternativeName>
</protein>
<dbReference type="GO" id="GO:0005737">
    <property type="term" value="C:cytoplasm"/>
    <property type="evidence" value="ECO:0007669"/>
    <property type="project" value="TreeGrafter"/>
</dbReference>
<dbReference type="STRING" id="1437609.BCAL_0462"/>
<dbReference type="GO" id="GO:0003961">
    <property type="term" value="F:O-acetylhomoserine aminocarboxypropyltransferase activity"/>
    <property type="evidence" value="ECO:0007669"/>
    <property type="project" value="TreeGrafter"/>
</dbReference>
<dbReference type="PANTHER" id="PTHR43797:SF2">
    <property type="entry name" value="HOMOCYSTEINE_CYSTEINE SYNTHASE"/>
    <property type="match status" value="1"/>
</dbReference>
<dbReference type="GO" id="GO:0019346">
    <property type="term" value="P:transsulfuration"/>
    <property type="evidence" value="ECO:0007669"/>
    <property type="project" value="InterPro"/>
</dbReference>
<evidence type="ECO:0000256" key="2">
    <source>
        <dbReference type="ARBA" id="ARBA00009077"/>
    </source>
</evidence>
<evidence type="ECO:0000256" key="6">
    <source>
        <dbReference type="ARBA" id="ARBA00047199"/>
    </source>
</evidence>
<dbReference type="GO" id="GO:0030170">
    <property type="term" value="F:pyridoxal phosphate binding"/>
    <property type="evidence" value="ECO:0007669"/>
    <property type="project" value="InterPro"/>
</dbReference>
<dbReference type="InterPro" id="IPR015422">
    <property type="entry name" value="PyrdxlP-dep_Trfase_small"/>
</dbReference>
<comment type="cofactor">
    <cofactor evidence="1 10">
        <name>pyridoxal 5'-phosphate</name>
        <dbReference type="ChEBI" id="CHEBI:597326"/>
    </cofactor>
</comment>
<dbReference type="GO" id="GO:0071269">
    <property type="term" value="P:L-homocysteine biosynthetic process"/>
    <property type="evidence" value="ECO:0007669"/>
    <property type="project" value="TreeGrafter"/>
</dbReference>
<dbReference type="GO" id="GO:0004124">
    <property type="term" value="F:cysteine synthase activity"/>
    <property type="evidence" value="ECO:0007669"/>
    <property type="project" value="TreeGrafter"/>
</dbReference>
<evidence type="ECO:0000313" key="11">
    <source>
        <dbReference type="EMBL" id="KFI56095.1"/>
    </source>
</evidence>
<dbReference type="CDD" id="cd00614">
    <property type="entry name" value="CGS_like"/>
    <property type="match status" value="1"/>
</dbReference>
<gene>
    <name evidence="11" type="ORF">BCAL_0462</name>
</gene>
<dbReference type="PIRSF" id="PIRSF001434">
    <property type="entry name" value="CGS"/>
    <property type="match status" value="1"/>
</dbReference>
<dbReference type="InterPro" id="IPR000277">
    <property type="entry name" value="Cys/Met-Metab_PyrdxlP-dep_enz"/>
</dbReference>
<comment type="caution">
    <text evidence="11">The sequence shown here is derived from an EMBL/GenBank/DDBJ whole genome shotgun (WGS) entry which is preliminary data.</text>
</comment>
<sequence length="430" mass="45745">MSKFATQAIHAGYDPEDHDHAAVPPVYASAAFDLGDAARGDALAAGDIDGFEYSRVANPTVDALERRLAALEGGIGAVAVGSGMAAVTYALMCVGEGGGRIIAPYDLYGASVDALGDFLPQFGIHADFVNDINDLDEVASKIGPDTRAIFAETVANPSTEVLDIEPLADLAHEHGIAVIVDNTVPTPYLLRPIEHGADVVVHSTTKGITGHGNAIGGAVISGGSFDWANGRFPQFTARQQVISDDRAGEWHSFAEKFGKAAFIKRIRIKYLRTFGAVQSPFNAYLSLVGLETLPQRVSQQVASATRIAEHLTRTPHVVKVNYSGLGNTPQFELVRKYFPNGIGQILSFLVDGSADNVRHIIDGAKLFSYVPNIGDARSLIVDPAHITHREVPMEARIAAGVTDNLIRLSIGLEDPDDLIADLDQAIAGAY</sequence>
<dbReference type="RefSeq" id="WP_043164928.1">
    <property type="nucleotide sequence ID" value="NZ_JDUV01000004.1"/>
</dbReference>
<dbReference type="EC" id="4.4.1.2" evidence="5"/>
<dbReference type="EMBL" id="JGYS01000003">
    <property type="protein sequence ID" value="KFI56095.1"/>
    <property type="molecule type" value="Genomic_DNA"/>
</dbReference>
<comment type="similarity">
    <text evidence="2 10">Belongs to the trans-sulfuration enzymes family.</text>
</comment>
<evidence type="ECO:0000256" key="7">
    <source>
        <dbReference type="ARBA" id="ARBA00048780"/>
    </source>
</evidence>
<evidence type="ECO:0000256" key="3">
    <source>
        <dbReference type="ARBA" id="ARBA00022679"/>
    </source>
</evidence>
<evidence type="ECO:0000256" key="9">
    <source>
        <dbReference type="PIRSR" id="PIRSR001434-2"/>
    </source>
</evidence>
<comment type="catalytic activity">
    <reaction evidence="8">
        <text>L-methionine + H2O = methanethiol + 2-oxobutanoate + NH4(+)</text>
        <dbReference type="Rhea" id="RHEA:23800"/>
        <dbReference type="ChEBI" id="CHEBI:15377"/>
        <dbReference type="ChEBI" id="CHEBI:16007"/>
        <dbReference type="ChEBI" id="CHEBI:16763"/>
        <dbReference type="ChEBI" id="CHEBI:28938"/>
        <dbReference type="ChEBI" id="CHEBI:57844"/>
        <dbReference type="EC" id="4.4.1.11"/>
    </reaction>
    <physiologicalReaction direction="left-to-right" evidence="8">
        <dbReference type="Rhea" id="RHEA:23801"/>
    </physiologicalReaction>
</comment>
<evidence type="ECO:0000256" key="1">
    <source>
        <dbReference type="ARBA" id="ARBA00001933"/>
    </source>
</evidence>
<dbReference type="Pfam" id="PF01053">
    <property type="entry name" value="Cys_Met_Meta_PP"/>
    <property type="match status" value="1"/>
</dbReference>
<dbReference type="PANTHER" id="PTHR43797">
    <property type="entry name" value="HOMOCYSTEINE/CYSTEINE SYNTHASE"/>
    <property type="match status" value="1"/>
</dbReference>
<organism evidence="11 12">
    <name type="scientific">Bifidobacterium callitrichos DSM 23973</name>
    <dbReference type="NCBI Taxonomy" id="1437609"/>
    <lineage>
        <taxon>Bacteria</taxon>
        <taxon>Bacillati</taxon>
        <taxon>Actinomycetota</taxon>
        <taxon>Actinomycetes</taxon>
        <taxon>Bifidobacteriales</taxon>
        <taxon>Bifidobacteriaceae</taxon>
        <taxon>Bifidobacterium</taxon>
    </lineage>
</organism>
<keyword evidence="4 9" id="KW-0663">Pyridoxal phosphate</keyword>
<evidence type="ECO:0000256" key="4">
    <source>
        <dbReference type="ARBA" id="ARBA00022898"/>
    </source>
</evidence>
<dbReference type="Gene3D" id="3.40.640.10">
    <property type="entry name" value="Type I PLP-dependent aspartate aminotransferase-like (Major domain)"/>
    <property type="match status" value="1"/>
</dbReference>
<dbReference type="eggNOG" id="COG2873">
    <property type="taxonomic scope" value="Bacteria"/>
</dbReference>
<dbReference type="OrthoDB" id="9780685at2"/>
<evidence type="ECO:0000256" key="8">
    <source>
        <dbReference type="ARBA" id="ARBA00052699"/>
    </source>
</evidence>
<dbReference type="InterPro" id="IPR015424">
    <property type="entry name" value="PyrdxlP-dep_Trfase"/>
</dbReference>
<dbReference type="InterPro" id="IPR006235">
    <property type="entry name" value="OAc-hSer/O-AcSer_sulfhydrylase"/>
</dbReference>
<feature type="modified residue" description="N6-(pyridoxal phosphate)lysine" evidence="9">
    <location>
        <position position="206"/>
    </location>
</feature>
<dbReference type="Proteomes" id="UP000029072">
    <property type="component" value="Unassembled WGS sequence"/>
</dbReference>